<evidence type="ECO:0000256" key="3">
    <source>
        <dbReference type="ARBA" id="ARBA00023125"/>
    </source>
</evidence>
<reference evidence="9" key="1">
    <citation type="submission" date="2024-06" db="EMBL/GenBank/DDBJ databases">
        <authorList>
            <person name="Ryan C."/>
        </authorList>
    </citation>
    <scope>NUCLEOTIDE SEQUENCE [LARGE SCALE GENOMIC DNA]</scope>
</reference>
<sequence length="215" mass="24326">MAAAAAAEYEAQRRRQIDENKRRIEELGLLHLAAAAMPPQVKKLKPKHKARVPGAAAAAAPPRRSGRVANLAEQPDYRESLLNSTRRPGAVERSSHAIAKAKAKELEGEQGADYPIFVKIMNQNSITKFWMGLPLQFCREHLPDPGKGCEVITLVDEKDDEFDVPYRKDRNGRCYYINRWKGFAMAHKLADGDCIVFQLVEQRKFKVYIRRAVLT</sequence>
<dbReference type="PANTHER" id="PTHR31391">
    <property type="entry name" value="B3 DOMAIN-CONTAINING PROTEIN OS11G0197600-RELATED"/>
    <property type="match status" value="1"/>
</dbReference>
<evidence type="ECO:0000313" key="8">
    <source>
        <dbReference type="EMBL" id="CAL5019375.1"/>
    </source>
</evidence>
<feature type="region of interest" description="Disordered" evidence="6">
    <location>
        <begin position="39"/>
        <end position="96"/>
    </location>
</feature>
<evidence type="ECO:0000256" key="4">
    <source>
        <dbReference type="ARBA" id="ARBA00023163"/>
    </source>
</evidence>
<name>A0ABC9CGM1_9POAL</name>
<accession>A0ABC9CGM1</accession>
<comment type="subcellular location">
    <subcellularLocation>
        <location evidence="1">Nucleus</location>
    </subcellularLocation>
</comment>
<evidence type="ECO:0000256" key="5">
    <source>
        <dbReference type="ARBA" id="ARBA00023242"/>
    </source>
</evidence>
<keyword evidence="4" id="KW-0804">Transcription</keyword>
<dbReference type="SMART" id="SM01019">
    <property type="entry name" value="B3"/>
    <property type="match status" value="1"/>
</dbReference>
<dbReference type="PROSITE" id="PS50863">
    <property type="entry name" value="B3"/>
    <property type="match status" value="1"/>
</dbReference>
<keyword evidence="3" id="KW-0238">DNA-binding</keyword>
<dbReference type="InterPro" id="IPR044837">
    <property type="entry name" value="REM16-like"/>
</dbReference>
<dbReference type="Gene3D" id="2.40.330.10">
    <property type="entry name" value="DNA-binding pseudobarrel domain"/>
    <property type="match status" value="1"/>
</dbReference>
<keyword evidence="9" id="KW-1185">Reference proteome</keyword>
<dbReference type="GO" id="GO:0005634">
    <property type="term" value="C:nucleus"/>
    <property type="evidence" value="ECO:0007669"/>
    <property type="project" value="UniProtKB-SubCell"/>
</dbReference>
<protein>
    <recommendedName>
        <fullName evidence="7">TF-B3 domain-containing protein</fullName>
    </recommendedName>
</protein>
<reference evidence="8 9" key="2">
    <citation type="submission" date="2024-10" db="EMBL/GenBank/DDBJ databases">
        <authorList>
            <person name="Ryan C."/>
        </authorList>
    </citation>
    <scope>NUCLEOTIDE SEQUENCE [LARGE SCALE GENOMIC DNA]</scope>
</reference>
<gene>
    <name evidence="8" type="ORF">URODEC1_LOCUS74719</name>
</gene>
<dbReference type="InterPro" id="IPR003340">
    <property type="entry name" value="B3_DNA-bd"/>
</dbReference>
<dbReference type="PANTHER" id="PTHR31391:SF99">
    <property type="entry name" value="B3 DOMAIN-CONTAINING PROTEIN OS06G0194400"/>
    <property type="match status" value="1"/>
</dbReference>
<dbReference type="Proteomes" id="UP001497457">
    <property type="component" value="Chromosome 3rd"/>
</dbReference>
<keyword evidence="2" id="KW-0805">Transcription regulation</keyword>
<feature type="compositionally biased region" description="Basic residues" evidence="6">
    <location>
        <begin position="42"/>
        <end position="51"/>
    </location>
</feature>
<feature type="domain" description="TF-B3" evidence="7">
    <location>
        <begin position="116"/>
        <end position="213"/>
    </location>
</feature>
<evidence type="ECO:0000259" key="7">
    <source>
        <dbReference type="PROSITE" id="PS50863"/>
    </source>
</evidence>
<evidence type="ECO:0000256" key="6">
    <source>
        <dbReference type="SAM" id="MobiDB-lite"/>
    </source>
</evidence>
<dbReference type="AlphaFoldDB" id="A0ABC9CGM1"/>
<dbReference type="InterPro" id="IPR015300">
    <property type="entry name" value="DNA-bd_pseudobarrel_sf"/>
</dbReference>
<dbReference type="CDD" id="cd10017">
    <property type="entry name" value="B3_DNA"/>
    <property type="match status" value="1"/>
</dbReference>
<dbReference type="GO" id="GO:0003677">
    <property type="term" value="F:DNA binding"/>
    <property type="evidence" value="ECO:0007669"/>
    <property type="project" value="UniProtKB-KW"/>
</dbReference>
<evidence type="ECO:0000256" key="1">
    <source>
        <dbReference type="ARBA" id="ARBA00004123"/>
    </source>
</evidence>
<dbReference type="Pfam" id="PF02362">
    <property type="entry name" value="B3"/>
    <property type="match status" value="1"/>
</dbReference>
<feature type="compositionally biased region" description="Low complexity" evidence="6">
    <location>
        <begin position="52"/>
        <end position="69"/>
    </location>
</feature>
<evidence type="ECO:0000313" key="9">
    <source>
        <dbReference type="Proteomes" id="UP001497457"/>
    </source>
</evidence>
<organism evidence="8 9">
    <name type="scientific">Urochloa decumbens</name>
    <dbReference type="NCBI Taxonomy" id="240449"/>
    <lineage>
        <taxon>Eukaryota</taxon>
        <taxon>Viridiplantae</taxon>
        <taxon>Streptophyta</taxon>
        <taxon>Embryophyta</taxon>
        <taxon>Tracheophyta</taxon>
        <taxon>Spermatophyta</taxon>
        <taxon>Magnoliopsida</taxon>
        <taxon>Liliopsida</taxon>
        <taxon>Poales</taxon>
        <taxon>Poaceae</taxon>
        <taxon>PACMAD clade</taxon>
        <taxon>Panicoideae</taxon>
        <taxon>Panicodae</taxon>
        <taxon>Paniceae</taxon>
        <taxon>Melinidinae</taxon>
        <taxon>Urochloa</taxon>
    </lineage>
</organism>
<dbReference type="SUPFAM" id="SSF101936">
    <property type="entry name" value="DNA-binding pseudobarrel domain"/>
    <property type="match status" value="1"/>
</dbReference>
<proteinExistence type="predicted"/>
<dbReference type="EMBL" id="OZ075113">
    <property type="protein sequence ID" value="CAL5019375.1"/>
    <property type="molecule type" value="Genomic_DNA"/>
</dbReference>
<evidence type="ECO:0000256" key="2">
    <source>
        <dbReference type="ARBA" id="ARBA00023015"/>
    </source>
</evidence>
<keyword evidence="5" id="KW-0539">Nucleus</keyword>